<protein>
    <submittedName>
        <fullName evidence="1">Uncharacterized protein</fullName>
    </submittedName>
</protein>
<feature type="non-terminal residue" evidence="1">
    <location>
        <position position="1"/>
    </location>
</feature>
<name>A0A834I7F3_RHYFE</name>
<comment type="caution">
    <text evidence="1">The sequence shown here is derived from an EMBL/GenBank/DDBJ whole genome shotgun (WGS) entry which is preliminary data.</text>
</comment>
<dbReference type="Proteomes" id="UP000625711">
    <property type="component" value="Unassembled WGS sequence"/>
</dbReference>
<reference evidence="1" key="1">
    <citation type="submission" date="2020-08" db="EMBL/GenBank/DDBJ databases">
        <title>Genome sequencing and assembly of the red palm weevil Rhynchophorus ferrugineus.</title>
        <authorList>
            <person name="Dias G.B."/>
            <person name="Bergman C.M."/>
            <person name="Manee M."/>
        </authorList>
    </citation>
    <scope>NUCLEOTIDE SEQUENCE</scope>
    <source>
        <strain evidence="1">AA-2017</strain>
        <tissue evidence="1">Whole larva</tissue>
    </source>
</reference>
<organism evidence="1 2">
    <name type="scientific">Rhynchophorus ferrugineus</name>
    <name type="common">Red palm weevil</name>
    <name type="synonym">Curculio ferrugineus</name>
    <dbReference type="NCBI Taxonomy" id="354439"/>
    <lineage>
        <taxon>Eukaryota</taxon>
        <taxon>Metazoa</taxon>
        <taxon>Ecdysozoa</taxon>
        <taxon>Arthropoda</taxon>
        <taxon>Hexapoda</taxon>
        <taxon>Insecta</taxon>
        <taxon>Pterygota</taxon>
        <taxon>Neoptera</taxon>
        <taxon>Endopterygota</taxon>
        <taxon>Coleoptera</taxon>
        <taxon>Polyphaga</taxon>
        <taxon>Cucujiformia</taxon>
        <taxon>Curculionidae</taxon>
        <taxon>Dryophthorinae</taxon>
        <taxon>Rhynchophorus</taxon>
    </lineage>
</organism>
<gene>
    <name evidence="1" type="ORF">GWI33_011189</name>
</gene>
<accession>A0A834I7F3</accession>
<dbReference type="EMBL" id="JAACXV010008917">
    <property type="protein sequence ID" value="KAF7275870.1"/>
    <property type="molecule type" value="Genomic_DNA"/>
</dbReference>
<proteinExistence type="predicted"/>
<keyword evidence="2" id="KW-1185">Reference proteome</keyword>
<evidence type="ECO:0000313" key="1">
    <source>
        <dbReference type="EMBL" id="KAF7275870.1"/>
    </source>
</evidence>
<dbReference type="AlphaFoldDB" id="A0A834I7F3"/>
<evidence type="ECO:0000313" key="2">
    <source>
        <dbReference type="Proteomes" id="UP000625711"/>
    </source>
</evidence>
<sequence>GIRKENNRANRINNHVFIASVDLTPGRSPVEEDRYRVQLGFGTNLSGENRPFERGGGGGVSAPILFLRWSKLLRRGARAALVSGPGCEANYRRATRKSTLD</sequence>